<dbReference type="Pfam" id="PF00534">
    <property type="entry name" value="Glycos_transf_1"/>
    <property type="match status" value="1"/>
</dbReference>
<accession>W9H8F2</accession>
<comment type="caution">
    <text evidence="3">The sequence shown here is derived from an EMBL/GenBank/DDBJ whole genome shotgun (WGS) entry which is preliminary data.</text>
</comment>
<dbReference type="AlphaFoldDB" id="W9H8F2"/>
<dbReference type="GO" id="GO:0016757">
    <property type="term" value="F:glycosyltransferase activity"/>
    <property type="evidence" value="ECO:0007669"/>
    <property type="project" value="InterPro"/>
</dbReference>
<dbReference type="EMBL" id="AVFL01000001">
    <property type="protein sequence ID" value="EWY42530.1"/>
    <property type="molecule type" value="Genomic_DNA"/>
</dbReference>
<sequence>MNIYSGDTLITWGTANLFREDLKVAGKGEGKHGFDIPLPLDIDTSTLRFVIEGGDEIGHNLFQASLPAGSPRGKMDPAGKPTVWLEITDLIHYLRHHKTVSGIQRVQCELVRLIVASGRFRIRFCITTESSTAYYEIPFVSIETLLNRLDANSSIPLSEWAGYTSSLADTSRLRDADIASGDMLFLLGAFWNFPDAIHLINSLRESGVRIGVYIYDLIPLYNPEYCDRQLVRMFVSSFAMLSQIVDLVFTISQYTADDVTRFYRELGQKPRTIKPVLLAHEMRGGGVGAGVMSRRGSLAESVEGPFVLCVCTIEIRKNHIYLLRIWRELLRKHGRDRVPKLILVGRRGWRVDDFFAQLEGTDYLGNHIRVLHDISDSDLQSLYQNCLFTVFPSFCEGWGLPVGESLVYGKICIASQTTSIPEVGKEFAISIDPDNVSDGLQTIERYIFDDAMRDKAEANLRKRFRPRSWQDVATTFLDELDGFLRETGSDQRPAPAGFVKLGDLARLRRHDIPASMEDLTFNHPGRHLVCSKGWHKPEPWGRWMNGRFSTISLSLDATKPIPPRIRVYLEMVVPDEIDSPRLRIVSACGAVRQAHPKRSGAFFVSIDCAAVQAGSASPGIKLSLHIDRDHLLPEPDNRRLGLGIRAIGIVDPDNVMQRLEFMESLLLGSQ</sequence>
<dbReference type="PANTHER" id="PTHR46401:SF2">
    <property type="entry name" value="GLYCOSYLTRANSFERASE WBBK-RELATED"/>
    <property type="match status" value="1"/>
</dbReference>
<dbReference type="CDD" id="cd03809">
    <property type="entry name" value="GT4_MtfB-like"/>
    <property type="match status" value="1"/>
</dbReference>
<dbReference type="SUPFAM" id="SSF53756">
    <property type="entry name" value="UDP-Glycosyltransferase/glycogen phosphorylase"/>
    <property type="match status" value="1"/>
</dbReference>
<protein>
    <submittedName>
        <fullName evidence="3">Glycosyl transferase family 1</fullName>
    </submittedName>
</protein>
<feature type="domain" description="Glycosyl transferase family 1" evidence="2">
    <location>
        <begin position="298"/>
        <end position="463"/>
    </location>
</feature>
<evidence type="ECO:0000259" key="2">
    <source>
        <dbReference type="Pfam" id="PF00534"/>
    </source>
</evidence>
<dbReference type="Proteomes" id="UP000019486">
    <property type="component" value="Unassembled WGS sequence"/>
</dbReference>
<gene>
    <name evidence="3" type="ORF">N825_01125</name>
</gene>
<evidence type="ECO:0000313" key="4">
    <source>
        <dbReference type="Proteomes" id="UP000019486"/>
    </source>
</evidence>
<evidence type="ECO:0000256" key="1">
    <source>
        <dbReference type="ARBA" id="ARBA00022679"/>
    </source>
</evidence>
<evidence type="ECO:0000313" key="3">
    <source>
        <dbReference type="EMBL" id="EWY42530.1"/>
    </source>
</evidence>
<proteinExistence type="predicted"/>
<name>W9H8F2_9PROT</name>
<dbReference type="STRING" id="1385369.N825_01125"/>
<keyword evidence="1 3" id="KW-0808">Transferase</keyword>
<keyword evidence="4" id="KW-1185">Reference proteome</keyword>
<dbReference type="InterPro" id="IPR001296">
    <property type="entry name" value="Glyco_trans_1"/>
</dbReference>
<dbReference type="Gene3D" id="3.40.50.2000">
    <property type="entry name" value="Glycogen Phosphorylase B"/>
    <property type="match status" value="1"/>
</dbReference>
<organism evidence="3 4">
    <name type="scientific">Skermanella stibiiresistens SB22</name>
    <dbReference type="NCBI Taxonomy" id="1385369"/>
    <lineage>
        <taxon>Bacteria</taxon>
        <taxon>Pseudomonadati</taxon>
        <taxon>Pseudomonadota</taxon>
        <taxon>Alphaproteobacteria</taxon>
        <taxon>Rhodospirillales</taxon>
        <taxon>Azospirillaceae</taxon>
        <taxon>Skermanella</taxon>
    </lineage>
</organism>
<dbReference type="PANTHER" id="PTHR46401">
    <property type="entry name" value="GLYCOSYLTRANSFERASE WBBK-RELATED"/>
    <property type="match status" value="1"/>
</dbReference>
<reference evidence="3 4" key="1">
    <citation type="submission" date="2013-08" db="EMBL/GenBank/DDBJ databases">
        <title>The genome sequence of Skermanella stibiiresistens.</title>
        <authorList>
            <person name="Zhu W."/>
            <person name="Wang G."/>
        </authorList>
    </citation>
    <scope>NUCLEOTIDE SEQUENCE [LARGE SCALE GENOMIC DNA]</scope>
    <source>
        <strain evidence="3 4">SB22</strain>
    </source>
</reference>